<dbReference type="InterPro" id="IPR027417">
    <property type="entry name" value="P-loop_NTPase"/>
</dbReference>
<dbReference type="STRING" id="195883.A0A482XLH7"/>
<dbReference type="CDD" id="cd00882">
    <property type="entry name" value="Ras_like_GTPase"/>
    <property type="match status" value="1"/>
</dbReference>
<feature type="signal peptide" evidence="2">
    <location>
        <begin position="1"/>
        <end position="22"/>
    </location>
</feature>
<evidence type="ECO:0000256" key="2">
    <source>
        <dbReference type="SAM" id="SignalP"/>
    </source>
</evidence>
<dbReference type="SUPFAM" id="SSF52540">
    <property type="entry name" value="P-loop containing nucleoside triphosphate hydrolases"/>
    <property type="match status" value="1"/>
</dbReference>
<dbReference type="AlphaFoldDB" id="A0A482XLH7"/>
<keyword evidence="4" id="KW-1185">Reference proteome</keyword>
<sequence length="982" mass="110212">MIIFWTQIITILSIIGSQRSLANPTLLAPPLEITSTENPGEHGAPQEIEEKEGKGPKHNWDCQAESDFIQKQIALTSKLLTDGEKAIQKQKDLLADETVLVLGKAGSGKTSLVQFLTQNPKLQSKIVEAGTGDYIIEDGEKIGTSATESFTLYPELINYNTSISFCDSPGFHDSRSSAHEIVSMDVMKSTISRFKRVKIVLLENYSSLQYGLYKDNFIDTLHHLHDFLNDIDRYKDNIVLIATKVPRTFIATEDTADVVTEVTDEMHIESVMKYLNLTESSIAEKLDQDIEESKNDFYQKVIKLLQSLQARDENGKATRVNVFRRPYKSGPLTNMALLKKNKESLTKTIMHLDSVEVLKNDFDFTLSNEAKMYLECLLKLTSDNYKNEINEVSFKLNEFVDRKVQNYTSFFQVLSELELLHDALKKLSENLDETRDYNEFFEKIYGFITDQKIPLPINYNERIHVLEKYEEMLSKFVNTSTVFIPSSWTHPIRQVIRSTKDELQWYRALNKFISGLSNYERQKNKTEIYSTVFREGTTLSNGLMTLFMEVTESTDLKQFIDALSNPRKLSEVEAIPKTLLMQNNVTCDVDGKLIVKGFHVILSEINSDPLIQSHCSNITVKEISLQAVDTIFLDEDTIDNFKGVSMFIAAPKWEVIGQRRIVLSGQPGSEISEDKLYVDNGKDGRPGLPGSNAGSFFGIGSQFLNGENLYIESNGGTGGPGSNGAKGKRGSNGLDARDIFKASGYHNENSTFKFKAGAETYDLVDSLKNSVYEKKLTLTSCYETCSSNYYYNNYQRDISTEVLVIMKEGECGVGGNRGGLGGEAGIGGFAGDVKLIELGNLSQIKIQNQNGSLGTRGRKGENGDQGKDGIGMICVQVEGFRDSTRVKSYWKCESTNTTPPSCKTCPKLEQAVENYVQNGIEQPAPKKTPDFVHYLLDYAILLEAHSNNTIFKKKITDFKAASQKQYSYNLNEMGLLYFKKSA</sequence>
<proteinExistence type="predicted"/>
<evidence type="ECO:0000313" key="4">
    <source>
        <dbReference type="Proteomes" id="UP000291343"/>
    </source>
</evidence>
<name>A0A482XLH7_LAOST</name>
<comment type="caution">
    <text evidence="3">The sequence shown here is derived from an EMBL/GenBank/DDBJ whole genome shotgun (WGS) entry which is preliminary data.</text>
</comment>
<reference evidence="3 4" key="1">
    <citation type="journal article" date="2017" name="Gigascience">
        <title>Genome sequence of the small brown planthopper, Laodelphax striatellus.</title>
        <authorList>
            <person name="Zhu J."/>
            <person name="Jiang F."/>
            <person name="Wang X."/>
            <person name="Yang P."/>
            <person name="Bao Y."/>
            <person name="Zhao W."/>
            <person name="Wang W."/>
            <person name="Lu H."/>
            <person name="Wang Q."/>
            <person name="Cui N."/>
            <person name="Li J."/>
            <person name="Chen X."/>
            <person name="Luo L."/>
            <person name="Yu J."/>
            <person name="Kang L."/>
            <person name="Cui F."/>
        </authorList>
    </citation>
    <scope>NUCLEOTIDE SEQUENCE [LARGE SCALE GENOMIC DNA]</scope>
    <source>
        <strain evidence="3">Lst14</strain>
    </source>
</reference>
<protein>
    <recommendedName>
        <fullName evidence="5">G domain-containing protein</fullName>
    </recommendedName>
</protein>
<accession>A0A482XLH7</accession>
<evidence type="ECO:0008006" key="5">
    <source>
        <dbReference type="Google" id="ProtNLM"/>
    </source>
</evidence>
<dbReference type="OrthoDB" id="6630677at2759"/>
<organism evidence="3 4">
    <name type="scientific">Laodelphax striatellus</name>
    <name type="common">Small brown planthopper</name>
    <name type="synonym">Delphax striatella</name>
    <dbReference type="NCBI Taxonomy" id="195883"/>
    <lineage>
        <taxon>Eukaryota</taxon>
        <taxon>Metazoa</taxon>
        <taxon>Ecdysozoa</taxon>
        <taxon>Arthropoda</taxon>
        <taxon>Hexapoda</taxon>
        <taxon>Insecta</taxon>
        <taxon>Pterygota</taxon>
        <taxon>Neoptera</taxon>
        <taxon>Paraneoptera</taxon>
        <taxon>Hemiptera</taxon>
        <taxon>Auchenorrhyncha</taxon>
        <taxon>Fulgoroidea</taxon>
        <taxon>Delphacidae</taxon>
        <taxon>Criomorphinae</taxon>
        <taxon>Laodelphax</taxon>
    </lineage>
</organism>
<feature type="region of interest" description="Disordered" evidence="1">
    <location>
        <begin position="32"/>
        <end position="57"/>
    </location>
</feature>
<gene>
    <name evidence="3" type="ORF">LSTR_LSTR002536</name>
</gene>
<dbReference type="EMBL" id="QKKF02005739">
    <property type="protein sequence ID" value="RZF46673.1"/>
    <property type="molecule type" value="Genomic_DNA"/>
</dbReference>
<dbReference type="Gene3D" id="3.40.50.300">
    <property type="entry name" value="P-loop containing nucleotide triphosphate hydrolases"/>
    <property type="match status" value="1"/>
</dbReference>
<feature type="chain" id="PRO_5019738299" description="G domain-containing protein" evidence="2">
    <location>
        <begin position="23"/>
        <end position="982"/>
    </location>
</feature>
<dbReference type="Proteomes" id="UP000291343">
    <property type="component" value="Unassembled WGS sequence"/>
</dbReference>
<evidence type="ECO:0000313" key="3">
    <source>
        <dbReference type="EMBL" id="RZF46673.1"/>
    </source>
</evidence>
<evidence type="ECO:0000256" key="1">
    <source>
        <dbReference type="SAM" id="MobiDB-lite"/>
    </source>
</evidence>
<keyword evidence="2" id="KW-0732">Signal</keyword>
<dbReference type="InParanoid" id="A0A482XLH7"/>